<evidence type="ECO:0000313" key="1">
    <source>
        <dbReference type="EMBL" id="KKM61336.1"/>
    </source>
</evidence>
<sequence length="47" mass="5303">MRFILGLILGIALGVSLGLLVAPQPGSETRRVLRERVQRRSEEEEEQ</sequence>
<dbReference type="Pfam" id="PF12732">
    <property type="entry name" value="YtxH"/>
    <property type="match status" value="1"/>
</dbReference>
<gene>
    <name evidence="1" type="ORF">LCGC14_1532720</name>
</gene>
<reference evidence="1" key="1">
    <citation type="journal article" date="2015" name="Nature">
        <title>Complex archaea that bridge the gap between prokaryotes and eukaryotes.</title>
        <authorList>
            <person name="Spang A."/>
            <person name="Saw J.H."/>
            <person name="Jorgensen S.L."/>
            <person name="Zaremba-Niedzwiedzka K."/>
            <person name="Martijn J."/>
            <person name="Lind A.E."/>
            <person name="van Eijk R."/>
            <person name="Schleper C."/>
            <person name="Guy L."/>
            <person name="Ettema T.J."/>
        </authorList>
    </citation>
    <scope>NUCLEOTIDE SEQUENCE</scope>
</reference>
<protein>
    <recommendedName>
        <fullName evidence="2">YtxH domain-containing protein</fullName>
    </recommendedName>
</protein>
<dbReference type="InterPro" id="IPR024623">
    <property type="entry name" value="YtxH"/>
</dbReference>
<evidence type="ECO:0008006" key="2">
    <source>
        <dbReference type="Google" id="ProtNLM"/>
    </source>
</evidence>
<comment type="caution">
    <text evidence="1">The sequence shown here is derived from an EMBL/GenBank/DDBJ whole genome shotgun (WGS) entry which is preliminary data.</text>
</comment>
<proteinExistence type="predicted"/>
<organism evidence="1">
    <name type="scientific">marine sediment metagenome</name>
    <dbReference type="NCBI Taxonomy" id="412755"/>
    <lineage>
        <taxon>unclassified sequences</taxon>
        <taxon>metagenomes</taxon>
        <taxon>ecological metagenomes</taxon>
    </lineage>
</organism>
<dbReference type="EMBL" id="LAZR01011503">
    <property type="protein sequence ID" value="KKM61336.1"/>
    <property type="molecule type" value="Genomic_DNA"/>
</dbReference>
<dbReference type="AlphaFoldDB" id="A0A0F9JG96"/>
<name>A0A0F9JG96_9ZZZZ</name>
<accession>A0A0F9JG96</accession>